<dbReference type="Pfam" id="PF00072">
    <property type="entry name" value="Response_reg"/>
    <property type="match status" value="1"/>
</dbReference>
<gene>
    <name evidence="10" type="ORF">M0G41_06550</name>
</gene>
<sequence>MPSRCALVVDDERDIRELLSITLSRMGLQVDTAEDLAVAQRKLASQAYDLCFTDMRLPDGSGQSLIELISSRYPDTPVAMITAHGNVDAAVNALKAGAFDFVSKPVDLHVLRRMVQNALQLGEQRRAQAQLSNNKLLGESAPINSLRATIAKVARSQAPVFISGESGVGKELVARLIHEQGPRSGGAFVPVNCGAIPTELMESEFFGHKKGSFTGAVADKEGLFQAANGGTLFLDEVAELPLHMQVKLLRVIQEKSIRPVGANIEQPVDVRILSATHTDLSARVADGRFRHDLYYRINVIELNVPPLRERPNDIPLLADALLKRLAADNGDPGYELAEDAQEQLAGYAFPGNVRELENILERAVALCDGGIIHAEDLRLPSPPPATQPTGDAEQPARGQGAAATPPTLPDRLPDALPDFMESLEREAIQKALIECKYNKTKAAAKLGITFRAMRYKLKKLGID</sequence>
<dbReference type="InterPro" id="IPR025943">
    <property type="entry name" value="Sigma_54_int_dom_ATP-bd_2"/>
</dbReference>
<dbReference type="InterPro" id="IPR009057">
    <property type="entry name" value="Homeodomain-like_sf"/>
</dbReference>
<dbReference type="PANTHER" id="PTHR32071:SF100">
    <property type="entry name" value="RESPONSE REGULATOR PROTEIN PILR"/>
    <property type="match status" value="1"/>
</dbReference>
<dbReference type="Pfam" id="PF00158">
    <property type="entry name" value="Sigma54_activat"/>
    <property type="match status" value="1"/>
</dbReference>
<dbReference type="Gene3D" id="3.40.50.300">
    <property type="entry name" value="P-loop containing nucleotide triphosphate hydrolases"/>
    <property type="match status" value="1"/>
</dbReference>
<evidence type="ECO:0000259" key="9">
    <source>
        <dbReference type="PROSITE" id="PS50110"/>
    </source>
</evidence>
<dbReference type="InterPro" id="IPR002078">
    <property type="entry name" value="Sigma_54_int"/>
</dbReference>
<dbReference type="SUPFAM" id="SSF52172">
    <property type="entry name" value="CheY-like"/>
    <property type="match status" value="1"/>
</dbReference>
<comment type="caution">
    <text evidence="10">The sequence shown here is derived from an EMBL/GenBank/DDBJ whole genome shotgun (WGS) entry which is preliminary data.</text>
</comment>
<keyword evidence="6" id="KW-0597">Phosphoprotein</keyword>
<keyword evidence="5" id="KW-0804">Transcription</keyword>
<dbReference type="SUPFAM" id="SSF52540">
    <property type="entry name" value="P-loop containing nucleoside triphosphate hydrolases"/>
    <property type="match status" value="1"/>
</dbReference>
<keyword evidence="4" id="KW-0238">DNA-binding</keyword>
<dbReference type="Gene3D" id="3.40.50.2300">
    <property type="match status" value="1"/>
</dbReference>
<evidence type="ECO:0000313" key="10">
    <source>
        <dbReference type="EMBL" id="MCK7593326.1"/>
    </source>
</evidence>
<dbReference type="SUPFAM" id="SSF46689">
    <property type="entry name" value="Homeodomain-like"/>
    <property type="match status" value="1"/>
</dbReference>
<dbReference type="Gene3D" id="1.10.10.60">
    <property type="entry name" value="Homeodomain-like"/>
    <property type="match status" value="1"/>
</dbReference>
<organism evidence="10 11">
    <name type="scientific">Pseudomarimonas salicorniae</name>
    <dbReference type="NCBI Taxonomy" id="2933270"/>
    <lineage>
        <taxon>Bacteria</taxon>
        <taxon>Pseudomonadati</taxon>
        <taxon>Pseudomonadota</taxon>
        <taxon>Gammaproteobacteria</taxon>
        <taxon>Lysobacterales</taxon>
        <taxon>Lysobacteraceae</taxon>
        <taxon>Pseudomarimonas</taxon>
    </lineage>
</organism>
<keyword evidence="2" id="KW-0067">ATP-binding</keyword>
<dbReference type="EMBL" id="JALNMH010000004">
    <property type="protein sequence ID" value="MCK7593326.1"/>
    <property type="molecule type" value="Genomic_DNA"/>
</dbReference>
<dbReference type="Pfam" id="PF02954">
    <property type="entry name" value="HTH_8"/>
    <property type="match status" value="1"/>
</dbReference>
<dbReference type="Pfam" id="PF25601">
    <property type="entry name" value="AAA_lid_14"/>
    <property type="match status" value="1"/>
</dbReference>
<keyword evidence="3" id="KW-0805">Transcription regulation</keyword>
<dbReference type="InterPro" id="IPR011006">
    <property type="entry name" value="CheY-like_superfamily"/>
</dbReference>
<evidence type="ECO:0000256" key="2">
    <source>
        <dbReference type="ARBA" id="ARBA00022840"/>
    </source>
</evidence>
<dbReference type="PRINTS" id="PR01590">
    <property type="entry name" value="HTHFIS"/>
</dbReference>
<dbReference type="CDD" id="cd00009">
    <property type="entry name" value="AAA"/>
    <property type="match status" value="1"/>
</dbReference>
<name>A0ABT0GFK8_9GAMM</name>
<dbReference type="SMART" id="SM00448">
    <property type="entry name" value="REC"/>
    <property type="match status" value="1"/>
</dbReference>
<evidence type="ECO:0000256" key="5">
    <source>
        <dbReference type="ARBA" id="ARBA00023163"/>
    </source>
</evidence>
<dbReference type="InterPro" id="IPR025662">
    <property type="entry name" value="Sigma_54_int_dom_ATP-bd_1"/>
</dbReference>
<dbReference type="InterPro" id="IPR001789">
    <property type="entry name" value="Sig_transdc_resp-reg_receiver"/>
</dbReference>
<evidence type="ECO:0000256" key="3">
    <source>
        <dbReference type="ARBA" id="ARBA00023015"/>
    </source>
</evidence>
<dbReference type="InterPro" id="IPR025944">
    <property type="entry name" value="Sigma_54_int_dom_CS"/>
</dbReference>
<feature type="domain" description="Sigma-54 factor interaction" evidence="8">
    <location>
        <begin position="136"/>
        <end position="365"/>
    </location>
</feature>
<dbReference type="InterPro" id="IPR003593">
    <property type="entry name" value="AAA+_ATPase"/>
</dbReference>
<protein>
    <submittedName>
        <fullName evidence="10">Sigma-54 dependent transcriptional regulator</fullName>
    </submittedName>
</protein>
<reference evidence="10" key="1">
    <citation type="submission" date="2022-04" db="EMBL/GenBank/DDBJ databases">
        <title>Lysobacter sp. CAU 1642 isolated from sea sand.</title>
        <authorList>
            <person name="Kim W."/>
        </authorList>
    </citation>
    <scope>NUCLEOTIDE SEQUENCE</scope>
    <source>
        <strain evidence="10">CAU 1642</strain>
    </source>
</reference>
<feature type="region of interest" description="Disordered" evidence="7">
    <location>
        <begin position="377"/>
        <end position="415"/>
    </location>
</feature>
<dbReference type="InterPro" id="IPR058031">
    <property type="entry name" value="AAA_lid_NorR"/>
</dbReference>
<evidence type="ECO:0000259" key="8">
    <source>
        <dbReference type="PROSITE" id="PS50045"/>
    </source>
</evidence>
<dbReference type="SMART" id="SM00382">
    <property type="entry name" value="AAA"/>
    <property type="match status" value="1"/>
</dbReference>
<feature type="modified residue" description="4-aspartylphosphate" evidence="6">
    <location>
        <position position="54"/>
    </location>
</feature>
<feature type="domain" description="Response regulatory" evidence="9">
    <location>
        <begin position="5"/>
        <end position="119"/>
    </location>
</feature>
<dbReference type="InterPro" id="IPR027417">
    <property type="entry name" value="P-loop_NTPase"/>
</dbReference>
<dbReference type="PROSITE" id="PS50110">
    <property type="entry name" value="RESPONSE_REGULATORY"/>
    <property type="match status" value="1"/>
</dbReference>
<dbReference type="InterPro" id="IPR002197">
    <property type="entry name" value="HTH_Fis"/>
</dbReference>
<dbReference type="PROSITE" id="PS50045">
    <property type="entry name" value="SIGMA54_INTERACT_4"/>
    <property type="match status" value="1"/>
</dbReference>
<evidence type="ECO:0000256" key="6">
    <source>
        <dbReference type="PROSITE-ProRule" id="PRU00169"/>
    </source>
</evidence>
<evidence type="ECO:0000313" key="11">
    <source>
        <dbReference type="Proteomes" id="UP001431449"/>
    </source>
</evidence>
<accession>A0ABT0GFK8</accession>
<evidence type="ECO:0000256" key="7">
    <source>
        <dbReference type="SAM" id="MobiDB-lite"/>
    </source>
</evidence>
<evidence type="ECO:0000256" key="4">
    <source>
        <dbReference type="ARBA" id="ARBA00023125"/>
    </source>
</evidence>
<dbReference type="PROSITE" id="PS00675">
    <property type="entry name" value="SIGMA54_INTERACT_1"/>
    <property type="match status" value="1"/>
</dbReference>
<dbReference type="PANTHER" id="PTHR32071">
    <property type="entry name" value="TRANSCRIPTIONAL REGULATORY PROTEIN"/>
    <property type="match status" value="1"/>
</dbReference>
<proteinExistence type="predicted"/>
<dbReference type="Proteomes" id="UP001431449">
    <property type="component" value="Unassembled WGS sequence"/>
</dbReference>
<keyword evidence="1" id="KW-0547">Nucleotide-binding</keyword>
<dbReference type="PROSITE" id="PS00676">
    <property type="entry name" value="SIGMA54_INTERACT_2"/>
    <property type="match status" value="1"/>
</dbReference>
<dbReference type="PROSITE" id="PS00688">
    <property type="entry name" value="SIGMA54_INTERACT_3"/>
    <property type="match status" value="1"/>
</dbReference>
<keyword evidence="11" id="KW-1185">Reference proteome</keyword>
<dbReference type="Gene3D" id="1.10.8.60">
    <property type="match status" value="1"/>
</dbReference>
<evidence type="ECO:0000256" key="1">
    <source>
        <dbReference type="ARBA" id="ARBA00022741"/>
    </source>
</evidence>